<gene>
    <name evidence="2" type="primary">ORF31653</name>
</gene>
<protein>
    <submittedName>
        <fullName evidence="2">Uncharacterized protein</fullName>
    </submittedName>
</protein>
<dbReference type="AlphaFoldDB" id="A0A0B6YP15"/>
<feature type="compositionally biased region" description="Basic residues" evidence="1">
    <location>
        <begin position="35"/>
        <end position="50"/>
    </location>
</feature>
<organism evidence="2">
    <name type="scientific">Arion vulgaris</name>
    <dbReference type="NCBI Taxonomy" id="1028688"/>
    <lineage>
        <taxon>Eukaryota</taxon>
        <taxon>Metazoa</taxon>
        <taxon>Spiralia</taxon>
        <taxon>Lophotrochozoa</taxon>
        <taxon>Mollusca</taxon>
        <taxon>Gastropoda</taxon>
        <taxon>Heterobranchia</taxon>
        <taxon>Euthyneura</taxon>
        <taxon>Panpulmonata</taxon>
        <taxon>Eupulmonata</taxon>
        <taxon>Stylommatophora</taxon>
        <taxon>Helicina</taxon>
        <taxon>Arionoidea</taxon>
        <taxon>Arionidae</taxon>
        <taxon>Arion</taxon>
    </lineage>
</organism>
<dbReference type="EMBL" id="HACG01011124">
    <property type="protein sequence ID" value="CEK57989.1"/>
    <property type="molecule type" value="Transcribed_RNA"/>
</dbReference>
<evidence type="ECO:0000256" key="1">
    <source>
        <dbReference type="SAM" id="MobiDB-lite"/>
    </source>
</evidence>
<sequence length="50" mass="5802">MWVLIYTNNIVKLVDPVGAQYPPADNEGYSSDYHGRKHPGKKKKTTKRWL</sequence>
<feature type="region of interest" description="Disordered" evidence="1">
    <location>
        <begin position="25"/>
        <end position="50"/>
    </location>
</feature>
<name>A0A0B6YP15_9EUPU</name>
<evidence type="ECO:0000313" key="2">
    <source>
        <dbReference type="EMBL" id="CEK57989.1"/>
    </source>
</evidence>
<proteinExistence type="predicted"/>
<reference evidence="2" key="1">
    <citation type="submission" date="2014-12" db="EMBL/GenBank/DDBJ databases">
        <title>Insight into the proteome of Arion vulgaris.</title>
        <authorList>
            <person name="Aradska J."/>
            <person name="Bulat T."/>
            <person name="Smidak R."/>
            <person name="Sarate P."/>
            <person name="Gangsoo J."/>
            <person name="Sialana F."/>
            <person name="Bilban M."/>
            <person name="Lubec G."/>
        </authorList>
    </citation>
    <scope>NUCLEOTIDE SEQUENCE</scope>
    <source>
        <tissue evidence="2">Skin</tissue>
    </source>
</reference>
<accession>A0A0B6YP15</accession>